<sequence length="116" mass="13665">VDSTEHRDNASPFDYVSVILTQYNTVITPRNFDYAPVIWPQYNTVITPRNFDYAPVIWPRYNTVITPRNFDYAPVISPGQTSGSPRWKRKREKKADRYKIINVFLSTLQRSYSPYI</sequence>
<dbReference type="AlphaFoldDB" id="A0ABD0LXL6"/>
<feature type="non-terminal residue" evidence="1">
    <location>
        <position position="1"/>
    </location>
</feature>
<protein>
    <recommendedName>
        <fullName evidence="3">Capsid protein</fullName>
    </recommendedName>
</protein>
<evidence type="ECO:0000313" key="2">
    <source>
        <dbReference type="Proteomes" id="UP001519460"/>
    </source>
</evidence>
<dbReference type="EMBL" id="JACVVK020000015">
    <property type="protein sequence ID" value="KAK7504380.1"/>
    <property type="molecule type" value="Genomic_DNA"/>
</dbReference>
<evidence type="ECO:0000313" key="1">
    <source>
        <dbReference type="EMBL" id="KAK7504380.1"/>
    </source>
</evidence>
<gene>
    <name evidence="1" type="ORF">BaRGS_00004246</name>
</gene>
<proteinExistence type="predicted"/>
<accession>A0ABD0LXL6</accession>
<reference evidence="1 2" key="1">
    <citation type="journal article" date="2023" name="Sci. Data">
        <title>Genome assembly of the Korean intertidal mud-creeper Batillaria attramentaria.</title>
        <authorList>
            <person name="Patra A.K."/>
            <person name="Ho P.T."/>
            <person name="Jun S."/>
            <person name="Lee S.J."/>
            <person name="Kim Y."/>
            <person name="Won Y.J."/>
        </authorList>
    </citation>
    <scope>NUCLEOTIDE SEQUENCE [LARGE SCALE GENOMIC DNA]</scope>
    <source>
        <strain evidence="1">Wonlab-2016</strain>
    </source>
</reference>
<evidence type="ECO:0008006" key="3">
    <source>
        <dbReference type="Google" id="ProtNLM"/>
    </source>
</evidence>
<keyword evidence="2" id="KW-1185">Reference proteome</keyword>
<dbReference type="Proteomes" id="UP001519460">
    <property type="component" value="Unassembled WGS sequence"/>
</dbReference>
<comment type="caution">
    <text evidence="1">The sequence shown here is derived from an EMBL/GenBank/DDBJ whole genome shotgun (WGS) entry which is preliminary data.</text>
</comment>
<name>A0ABD0LXL6_9CAEN</name>
<organism evidence="1 2">
    <name type="scientific">Batillaria attramentaria</name>
    <dbReference type="NCBI Taxonomy" id="370345"/>
    <lineage>
        <taxon>Eukaryota</taxon>
        <taxon>Metazoa</taxon>
        <taxon>Spiralia</taxon>
        <taxon>Lophotrochozoa</taxon>
        <taxon>Mollusca</taxon>
        <taxon>Gastropoda</taxon>
        <taxon>Caenogastropoda</taxon>
        <taxon>Sorbeoconcha</taxon>
        <taxon>Cerithioidea</taxon>
        <taxon>Batillariidae</taxon>
        <taxon>Batillaria</taxon>
    </lineage>
</organism>